<dbReference type="EMBL" id="QXHD01000003">
    <property type="protein sequence ID" value="NEZ54741.1"/>
    <property type="molecule type" value="Genomic_DNA"/>
</dbReference>
<evidence type="ECO:0000313" key="2">
    <source>
        <dbReference type="EMBL" id="NEZ54741.1"/>
    </source>
</evidence>
<organism evidence="2 3">
    <name type="scientific">Adonisia turfae CCMR0081</name>
    <dbReference type="NCBI Taxonomy" id="2292702"/>
    <lineage>
        <taxon>Bacteria</taxon>
        <taxon>Bacillati</taxon>
        <taxon>Cyanobacteriota</taxon>
        <taxon>Adonisia</taxon>
        <taxon>Adonisia turfae</taxon>
    </lineage>
</organism>
<dbReference type="AlphaFoldDB" id="A0A6M0RGJ0"/>
<sequence>MERQADIVGTQILASSGYAADGMHGLMLALEERYGDRQVVPWLASHPAPQDRVDYLQAIVENGGYNRYAYEGVLGHEAQQARAEAELAAYEAENGETVEDETVADDDEIEEAVEDVQQEQEEAMDAETEPVTTDEAAE</sequence>
<keyword evidence="3" id="KW-1185">Reference proteome</keyword>
<feature type="region of interest" description="Disordered" evidence="1">
    <location>
        <begin position="91"/>
        <end position="138"/>
    </location>
</feature>
<dbReference type="Proteomes" id="UP000481033">
    <property type="component" value="Unassembled WGS sequence"/>
</dbReference>
<evidence type="ECO:0000256" key="1">
    <source>
        <dbReference type="SAM" id="MobiDB-lite"/>
    </source>
</evidence>
<gene>
    <name evidence="2" type="ORF">DXZ20_03340</name>
</gene>
<comment type="caution">
    <text evidence="2">The sequence shown here is derived from an EMBL/GenBank/DDBJ whole genome shotgun (WGS) entry which is preliminary data.</text>
</comment>
<name>A0A6M0RGJ0_9CYAN</name>
<accession>A0A6M0RGJ0</accession>
<proteinExistence type="predicted"/>
<evidence type="ECO:0000313" key="3">
    <source>
        <dbReference type="Proteomes" id="UP000481033"/>
    </source>
</evidence>
<protein>
    <submittedName>
        <fullName evidence="2">Peptidase M48 Ste24p</fullName>
    </submittedName>
</protein>
<feature type="non-terminal residue" evidence="2">
    <location>
        <position position="1"/>
    </location>
</feature>
<feature type="compositionally biased region" description="Acidic residues" evidence="1">
    <location>
        <begin position="93"/>
        <end position="128"/>
    </location>
</feature>
<reference evidence="2 3" key="1">
    <citation type="journal article" date="2020" name="Microb. Ecol.">
        <title>Ecogenomics of the Marine Benthic Filamentous Cyanobacterium Adonisia.</title>
        <authorList>
            <person name="Walter J.M."/>
            <person name="Coutinho F.H."/>
            <person name="Leomil L."/>
            <person name="Hargreaves P.I."/>
            <person name="Campeao M.E."/>
            <person name="Vieira V.V."/>
            <person name="Silva B.S."/>
            <person name="Fistarol G.O."/>
            <person name="Salomon P.S."/>
            <person name="Sawabe T."/>
            <person name="Mino S."/>
            <person name="Hosokawa M."/>
            <person name="Miyashita H."/>
            <person name="Maruyama F."/>
            <person name="van Verk M.C."/>
            <person name="Dutilh B.E."/>
            <person name="Thompson C.C."/>
            <person name="Thompson F.L."/>
        </authorList>
    </citation>
    <scope>NUCLEOTIDE SEQUENCE [LARGE SCALE GENOMIC DNA]</scope>
    <source>
        <strain evidence="2 3">CCMR0081</strain>
    </source>
</reference>